<reference evidence="3" key="1">
    <citation type="submission" date="2017-09" db="EMBL/GenBank/DDBJ databases">
        <authorList>
            <person name="Sela D.A."/>
            <person name="Albert K."/>
        </authorList>
    </citation>
    <scope>NUCLEOTIDE SEQUENCE [LARGE SCALE GENOMIC DNA]</scope>
    <source>
        <strain evidence="3">UMA51805</strain>
    </source>
</reference>
<evidence type="ECO:0000313" key="3">
    <source>
        <dbReference type="Proteomes" id="UP000240228"/>
    </source>
</evidence>
<evidence type="ECO:0008006" key="4">
    <source>
        <dbReference type="Google" id="ProtNLM"/>
    </source>
</evidence>
<reference evidence="2 3" key="2">
    <citation type="submission" date="2018-03" db="EMBL/GenBank/DDBJ databases">
        <title>The comparative genomics of Bifidobacterium callitrichos reflects dietary carbohydrate utilization within the common marmoset gut.</title>
        <authorList>
            <person name="Rani A."/>
        </authorList>
    </citation>
    <scope>NUCLEOTIDE SEQUENCE [LARGE SCALE GENOMIC DNA]</scope>
    <source>
        <strain evidence="2 3">UMA51805</strain>
    </source>
</reference>
<protein>
    <recommendedName>
        <fullName evidence="4">DUF559 domain-containing protein</fullName>
    </recommendedName>
</protein>
<evidence type="ECO:0000313" key="2">
    <source>
        <dbReference type="EMBL" id="PST45760.1"/>
    </source>
</evidence>
<name>A0A2T3G8D8_9BIFI</name>
<proteinExistence type="predicted"/>
<keyword evidence="3" id="KW-1185">Reference proteome</keyword>
<dbReference type="EMBL" id="NWTX01000020">
    <property type="protein sequence ID" value="PST45760.1"/>
    <property type="molecule type" value="Genomic_DNA"/>
</dbReference>
<dbReference type="AlphaFoldDB" id="A0A2T3G8D8"/>
<dbReference type="InterPro" id="IPR011335">
    <property type="entry name" value="Restrct_endonuc-II-like"/>
</dbReference>
<accession>A0A2T3G8D8</accession>
<organism evidence="2 3">
    <name type="scientific">Bifidobacterium callitrichos</name>
    <dbReference type="NCBI Taxonomy" id="762209"/>
    <lineage>
        <taxon>Bacteria</taxon>
        <taxon>Bacillati</taxon>
        <taxon>Actinomycetota</taxon>
        <taxon>Actinomycetes</taxon>
        <taxon>Bifidobacteriales</taxon>
        <taxon>Bifidobacteriaceae</taxon>
        <taxon>Bifidobacterium</taxon>
    </lineage>
</organism>
<sequence length="331" mass="36412">MGGEPVVNPQEGPSPQSSMRQSLAQMRRDTIARCGAEVQSAGRRLMFGMITSLALQSVPLPSDCDLDMSALHVVASCKKLRITRRPAGHPRGEARSYVWGSLPRGDNVRIASGIYALDLRHTWAQLAGHMPLASLVALGDSIISVMAGRQAAGQRRAGAEIRDDLIRCVSGLPKFKGKAACLQAAALIVPNVDSPWETASRLALCRHGIPSPVVNHVVRDLRFQSGALMTLDMAWPEYRVAVEYDGDHHRTDKAQWRRDQEKRVALGAHGWQIVTITADTLRTDSSRAEFAFVVARHLMLRKADFVFRPVAMPIEMLADRARKQRDSKAVS</sequence>
<comment type="caution">
    <text evidence="2">The sequence shown here is derived from an EMBL/GenBank/DDBJ whole genome shotgun (WGS) entry which is preliminary data.</text>
</comment>
<evidence type="ECO:0000256" key="1">
    <source>
        <dbReference type="SAM" id="MobiDB-lite"/>
    </source>
</evidence>
<dbReference type="SUPFAM" id="SSF52980">
    <property type="entry name" value="Restriction endonuclease-like"/>
    <property type="match status" value="1"/>
</dbReference>
<dbReference type="Proteomes" id="UP000240228">
    <property type="component" value="Unassembled WGS sequence"/>
</dbReference>
<gene>
    <name evidence="2" type="ORF">CPA40_09410</name>
</gene>
<feature type="region of interest" description="Disordered" evidence="1">
    <location>
        <begin position="1"/>
        <end position="26"/>
    </location>
</feature>
<feature type="compositionally biased region" description="Polar residues" evidence="1">
    <location>
        <begin position="11"/>
        <end position="24"/>
    </location>
</feature>
<dbReference type="Gene3D" id="3.40.960.10">
    <property type="entry name" value="VSR Endonuclease"/>
    <property type="match status" value="1"/>
</dbReference>